<dbReference type="InterPro" id="IPR050206">
    <property type="entry name" value="FtsK/SpoIIIE/SftA"/>
</dbReference>
<dbReference type="GO" id="GO:0005524">
    <property type="term" value="F:ATP binding"/>
    <property type="evidence" value="ECO:0007669"/>
    <property type="project" value="UniProtKB-KW"/>
</dbReference>
<name>X1EIM2_9ZZZZ</name>
<dbReference type="PANTHER" id="PTHR22683">
    <property type="entry name" value="SPORULATION PROTEIN RELATED"/>
    <property type="match status" value="1"/>
</dbReference>
<comment type="caution">
    <text evidence="4">The sequence shown here is derived from an EMBL/GenBank/DDBJ whole genome shotgun (WGS) entry which is preliminary data.</text>
</comment>
<protein>
    <recommendedName>
        <fullName evidence="3">FtsK domain-containing protein</fullName>
    </recommendedName>
</protein>
<dbReference type="Pfam" id="PF01580">
    <property type="entry name" value="FtsK_SpoIIIE"/>
    <property type="match status" value="1"/>
</dbReference>
<proteinExistence type="predicted"/>
<evidence type="ECO:0000313" key="4">
    <source>
        <dbReference type="EMBL" id="GAH16954.1"/>
    </source>
</evidence>
<dbReference type="SUPFAM" id="SSF52540">
    <property type="entry name" value="P-loop containing nucleoside triphosphate hydrolases"/>
    <property type="match status" value="1"/>
</dbReference>
<keyword evidence="2" id="KW-0067">ATP-binding</keyword>
<dbReference type="GO" id="GO:0003677">
    <property type="term" value="F:DNA binding"/>
    <property type="evidence" value="ECO:0007669"/>
    <property type="project" value="InterPro"/>
</dbReference>
<organism evidence="4">
    <name type="scientific">marine sediment metagenome</name>
    <dbReference type="NCBI Taxonomy" id="412755"/>
    <lineage>
        <taxon>unclassified sequences</taxon>
        <taxon>metagenomes</taxon>
        <taxon>ecological metagenomes</taxon>
    </lineage>
</organism>
<dbReference type="PANTHER" id="PTHR22683:SF41">
    <property type="entry name" value="DNA TRANSLOCASE FTSK"/>
    <property type="match status" value="1"/>
</dbReference>
<dbReference type="InterPro" id="IPR002543">
    <property type="entry name" value="FtsK_dom"/>
</dbReference>
<accession>X1EIM2</accession>
<dbReference type="Gene3D" id="3.40.50.300">
    <property type="entry name" value="P-loop containing nucleotide triphosphate hydrolases"/>
    <property type="match status" value="1"/>
</dbReference>
<sequence>MVDPKRVELTGYEGIPHLLAKVVVDMDRVAGSLQWVSREMDSRYRHFSETRATNIRDYNERVAPLLGEKRMPYIVMIVDELADMMLTAPHETERTICRIAQMARATGIHLVIATQRPSVDVVTGLIKANFPARIAFNVASAVDSRVILDAPGAEQLLGRGDMLFMPPTAPLFSRVSIIRAARV</sequence>
<reference evidence="4" key="1">
    <citation type="journal article" date="2014" name="Front. Microbiol.">
        <title>High frequency of phylogenetically diverse reductive dehalogenase-homologous genes in deep subseafloor sedimentary metagenomes.</title>
        <authorList>
            <person name="Kawai M."/>
            <person name="Futagami T."/>
            <person name="Toyoda A."/>
            <person name="Takaki Y."/>
            <person name="Nishi S."/>
            <person name="Hori S."/>
            <person name="Arai W."/>
            <person name="Tsubouchi T."/>
            <person name="Morono Y."/>
            <person name="Uchiyama I."/>
            <person name="Ito T."/>
            <person name="Fujiyama A."/>
            <person name="Inagaki F."/>
            <person name="Takami H."/>
        </authorList>
    </citation>
    <scope>NUCLEOTIDE SEQUENCE</scope>
    <source>
        <strain evidence="4">Expedition CK06-06</strain>
    </source>
</reference>
<keyword evidence="1" id="KW-0547">Nucleotide-binding</keyword>
<gene>
    <name evidence="4" type="ORF">S01H4_60561</name>
</gene>
<evidence type="ECO:0000256" key="2">
    <source>
        <dbReference type="ARBA" id="ARBA00022840"/>
    </source>
</evidence>
<dbReference type="InterPro" id="IPR027417">
    <property type="entry name" value="P-loop_NTPase"/>
</dbReference>
<feature type="domain" description="FtsK" evidence="3">
    <location>
        <begin position="1"/>
        <end position="145"/>
    </location>
</feature>
<dbReference type="AlphaFoldDB" id="X1EIM2"/>
<dbReference type="PROSITE" id="PS50901">
    <property type="entry name" value="FTSK"/>
    <property type="match status" value="1"/>
</dbReference>
<evidence type="ECO:0000259" key="3">
    <source>
        <dbReference type="PROSITE" id="PS50901"/>
    </source>
</evidence>
<evidence type="ECO:0000256" key="1">
    <source>
        <dbReference type="ARBA" id="ARBA00022741"/>
    </source>
</evidence>
<dbReference type="EMBL" id="BART01035737">
    <property type="protein sequence ID" value="GAH16954.1"/>
    <property type="molecule type" value="Genomic_DNA"/>
</dbReference>